<feature type="transmembrane region" description="Helical" evidence="1">
    <location>
        <begin position="38"/>
        <end position="58"/>
    </location>
</feature>
<evidence type="ECO:0000256" key="1">
    <source>
        <dbReference type="SAM" id="Phobius"/>
    </source>
</evidence>
<name>A0A0A3IRL8_9BACI</name>
<dbReference type="OrthoDB" id="140416at2"/>
<dbReference type="InterPro" id="IPR002881">
    <property type="entry name" value="DUF58"/>
</dbReference>
<proteinExistence type="predicted"/>
<evidence type="ECO:0000313" key="3">
    <source>
        <dbReference type="EMBL" id="KGR87409.1"/>
    </source>
</evidence>
<dbReference type="PANTHER" id="PTHR34351:SF2">
    <property type="entry name" value="DUF58 DOMAIN-CONTAINING PROTEIN"/>
    <property type="match status" value="1"/>
</dbReference>
<gene>
    <name evidence="3" type="ORF">CD32_03690</name>
</gene>
<keyword evidence="4" id="KW-1185">Reference proteome</keyword>
<dbReference type="eggNOG" id="COG1721">
    <property type="taxonomic scope" value="Bacteria"/>
</dbReference>
<dbReference type="PANTHER" id="PTHR34351">
    <property type="entry name" value="SLR1927 PROTEIN-RELATED"/>
    <property type="match status" value="1"/>
</dbReference>
<dbReference type="Pfam" id="PF01882">
    <property type="entry name" value="DUF58"/>
    <property type="match status" value="1"/>
</dbReference>
<reference evidence="3 4" key="1">
    <citation type="submission" date="2014-02" db="EMBL/GenBank/DDBJ databases">
        <title>Draft genome sequence of Lysinibacillus odysseyi NBRC 100172.</title>
        <authorList>
            <person name="Zhang F."/>
            <person name="Wang G."/>
            <person name="Zhang L."/>
        </authorList>
    </citation>
    <scope>NUCLEOTIDE SEQUENCE [LARGE SCALE GENOMIC DNA]</scope>
    <source>
        <strain evidence="3 4">NBRC 100172</strain>
    </source>
</reference>
<dbReference type="EMBL" id="JPVP01000047">
    <property type="protein sequence ID" value="KGR87409.1"/>
    <property type="molecule type" value="Genomic_DNA"/>
</dbReference>
<accession>A0A0A3IRL8</accession>
<keyword evidence="1" id="KW-0472">Membrane</keyword>
<dbReference type="STRING" id="1220589.CD32_03690"/>
<dbReference type="AlphaFoldDB" id="A0A0A3IRL8"/>
<organism evidence="3 4">
    <name type="scientific">Lysinibacillus odysseyi 34hs-1 = NBRC 100172</name>
    <dbReference type="NCBI Taxonomy" id="1220589"/>
    <lineage>
        <taxon>Bacteria</taxon>
        <taxon>Bacillati</taxon>
        <taxon>Bacillota</taxon>
        <taxon>Bacilli</taxon>
        <taxon>Bacillales</taxon>
        <taxon>Bacillaceae</taxon>
        <taxon>Lysinibacillus</taxon>
    </lineage>
</organism>
<feature type="transmembrane region" description="Helical" evidence="1">
    <location>
        <begin position="12"/>
        <end position="32"/>
    </location>
</feature>
<dbReference type="RefSeq" id="WP_052124709.1">
    <property type="nucleotide sequence ID" value="NZ_AVCX01000016.1"/>
</dbReference>
<comment type="caution">
    <text evidence="3">The sequence shown here is derived from an EMBL/GenBank/DDBJ whole genome shotgun (WGS) entry which is preliminary data.</text>
</comment>
<keyword evidence="1" id="KW-0812">Transmembrane</keyword>
<sequence>MNARKVIIGMKRGARFLMVVGLLALTFCFAMFQGGFVSWFIFFTLLPFLLYSLLLAMVPVRISKVEREIVPSKLQRGGKAKVTVRFRNHTLLPAVFLLVRELDLDERVYRIAEGRSGQLFFAGWRRSFEWTYELENLHRGEHTLSALEVTVTDFFGWVRKRRVIEQRNTFLVYPHTVEMNYTSLQVHYDQGALAARYAIAKDTTLVTGVRDYQAGDRFSWIHWKSFAKNGELRTKEFEDRQSQKLFVCIDRTASDQFEEVVELTASMLHSIVARNGDVAFLSGGESRVFYPAIRTEVQLEQIMQYLAIVRCDTGLPLEQLLRTERELNSAILILVTGSLTNDLKAFLMNGFKYARAVICFVVVAKEQYASYKGASVRFSNSKVIYITKEMFSQAFTEVNKP</sequence>
<evidence type="ECO:0000313" key="4">
    <source>
        <dbReference type="Proteomes" id="UP000030437"/>
    </source>
</evidence>
<keyword evidence="1" id="KW-1133">Transmembrane helix</keyword>
<feature type="domain" description="DUF58" evidence="2">
    <location>
        <begin position="209"/>
        <end position="349"/>
    </location>
</feature>
<dbReference type="Proteomes" id="UP000030437">
    <property type="component" value="Unassembled WGS sequence"/>
</dbReference>
<evidence type="ECO:0000259" key="2">
    <source>
        <dbReference type="Pfam" id="PF01882"/>
    </source>
</evidence>
<protein>
    <recommendedName>
        <fullName evidence="2">DUF58 domain-containing protein</fullName>
    </recommendedName>
</protein>